<dbReference type="SUPFAM" id="SSF52402">
    <property type="entry name" value="Adenine nucleotide alpha hydrolases-like"/>
    <property type="match status" value="1"/>
</dbReference>
<keyword evidence="6" id="KW-1185">Reference proteome</keyword>
<dbReference type="CDD" id="cd00293">
    <property type="entry name" value="USP-like"/>
    <property type="match status" value="1"/>
</dbReference>
<sequence length="471" mass="53194">MKILIVGAGKTTREILRRLGEAWSVTLVDIVSDRLNLLKKNFKQVTKTVLGDASSLITLKEANLENQDFVVGVTNHDDVNLEVCRLAKERGIKNIVALVNDSLNLKEFDRLNVRPVCWSYLAAREIELCLENPRLFVTTIGGGKGEIMEIEVSRYAPVVGKKIREFRARNWLIAAIYRKGELIIPHGDTIIQSNDWITIIGHPDLYQAISHLFKYQEPSFPLVYGQNILIPVEDIEIFEDALSEAFYLIRNTRAQKAVILVPKELEETIFKKVQKIEEPREVEIRIFREKMEHTLITITYHESVGCVLIPPPSPGILDRIFSHSRVIPLVHKLGSPLLVFKATYPYNQILVPYNATQSSALALEIAIDIARQTDASISVVVVLEPTFIRGEESSGWAEDVLDHAREIAQIHKFPIKEIKLEGNPVKEVTKLAENYDLLILGSTTQNVPFLKPHIGELLIEKSPCSVMVVAY</sequence>
<evidence type="ECO:0000313" key="5">
    <source>
        <dbReference type="EMBL" id="AMM41522.1"/>
    </source>
</evidence>
<proteinExistence type="predicted"/>
<evidence type="ECO:0000256" key="1">
    <source>
        <dbReference type="ARBA" id="ARBA00022448"/>
    </source>
</evidence>
<dbReference type="EMBL" id="CP013015">
    <property type="protein sequence ID" value="AMM41522.1"/>
    <property type="molecule type" value="Genomic_DNA"/>
</dbReference>
<name>A0A7U4QLF9_DESA2</name>
<evidence type="ECO:0000313" key="6">
    <source>
        <dbReference type="Proteomes" id="UP000070560"/>
    </source>
</evidence>
<dbReference type="Gene3D" id="3.30.70.1450">
    <property type="entry name" value="Regulator of K+ conductance, C-terminal domain"/>
    <property type="match status" value="1"/>
</dbReference>
<dbReference type="PANTHER" id="PTHR43833">
    <property type="entry name" value="POTASSIUM CHANNEL PROTEIN 2-RELATED-RELATED"/>
    <property type="match status" value="1"/>
</dbReference>
<dbReference type="SUPFAM" id="SSF51735">
    <property type="entry name" value="NAD(P)-binding Rossmann-fold domains"/>
    <property type="match status" value="1"/>
</dbReference>
<dbReference type="PROSITE" id="PS51201">
    <property type="entry name" value="RCK_N"/>
    <property type="match status" value="1"/>
</dbReference>
<dbReference type="InterPro" id="IPR036291">
    <property type="entry name" value="NAD(P)-bd_dom_sf"/>
</dbReference>
<dbReference type="Pfam" id="PF02080">
    <property type="entry name" value="TrkA_C"/>
    <property type="match status" value="1"/>
</dbReference>
<dbReference type="PROSITE" id="PS51202">
    <property type="entry name" value="RCK_C"/>
    <property type="match status" value="1"/>
</dbReference>
<dbReference type="InterPro" id="IPR003148">
    <property type="entry name" value="RCK_N"/>
</dbReference>
<dbReference type="RefSeq" id="WP_066064015.1">
    <property type="nucleotide sequence ID" value="NZ_CP013015.1"/>
</dbReference>
<feature type="domain" description="RCK C-terminal" evidence="4">
    <location>
        <begin position="135"/>
        <end position="218"/>
    </location>
</feature>
<protein>
    <submittedName>
        <fullName evidence="5">TrkA-N domain-containing protein</fullName>
    </submittedName>
</protein>
<organism evidence="5 6">
    <name type="scientific">Desulfofervidus auxilii</name>
    <dbReference type="NCBI Taxonomy" id="1621989"/>
    <lineage>
        <taxon>Bacteria</taxon>
        <taxon>Pseudomonadati</taxon>
        <taxon>Thermodesulfobacteriota</taxon>
        <taxon>Candidatus Desulfofervidia</taxon>
        <taxon>Candidatus Desulfofervidales</taxon>
        <taxon>Candidatus Desulfofervidaceae</taxon>
        <taxon>Candidatus Desulfofervidus</taxon>
    </lineage>
</organism>
<dbReference type="SUPFAM" id="SSF116726">
    <property type="entry name" value="TrkA C-terminal domain-like"/>
    <property type="match status" value="1"/>
</dbReference>
<gene>
    <name evidence="5" type="ORF">HS1_001728</name>
</gene>
<dbReference type="Pfam" id="PF00582">
    <property type="entry name" value="Usp"/>
    <property type="match status" value="1"/>
</dbReference>
<accession>A0A7U4QLF9</accession>
<dbReference type="Proteomes" id="UP000070560">
    <property type="component" value="Chromosome"/>
</dbReference>
<reference evidence="5 6" key="1">
    <citation type="submission" date="2015-10" db="EMBL/GenBank/DDBJ databases">
        <title>Candidatus Desulfofervidus auxilii, a hydrogenotrophic sulfate-reducing bacterium involved in the thermophilic anaerobic oxidation of methane.</title>
        <authorList>
            <person name="Krukenberg V."/>
            <person name="Richter M."/>
            <person name="Wegener G."/>
        </authorList>
    </citation>
    <scope>NUCLEOTIDE SEQUENCE [LARGE SCALE GENOMIC DNA]</scope>
    <source>
        <strain evidence="5 6">HS1</strain>
    </source>
</reference>
<dbReference type="OrthoDB" id="9775180at2"/>
<dbReference type="GO" id="GO:0008324">
    <property type="term" value="F:monoatomic cation transmembrane transporter activity"/>
    <property type="evidence" value="ECO:0007669"/>
    <property type="project" value="InterPro"/>
</dbReference>
<dbReference type="GO" id="GO:0006813">
    <property type="term" value="P:potassium ion transport"/>
    <property type="evidence" value="ECO:0007669"/>
    <property type="project" value="InterPro"/>
</dbReference>
<dbReference type="AlphaFoldDB" id="A0A7U4QLF9"/>
<evidence type="ECO:0000259" key="4">
    <source>
        <dbReference type="PROSITE" id="PS51202"/>
    </source>
</evidence>
<dbReference type="KEGG" id="daw:HS1_001728"/>
<dbReference type="InterPro" id="IPR006016">
    <property type="entry name" value="UspA"/>
</dbReference>
<evidence type="ECO:0000259" key="3">
    <source>
        <dbReference type="PROSITE" id="PS51201"/>
    </source>
</evidence>
<keyword evidence="1" id="KW-0813">Transport</keyword>
<keyword evidence="2" id="KW-0406">Ion transport</keyword>
<dbReference type="Gene3D" id="3.40.50.720">
    <property type="entry name" value="NAD(P)-binding Rossmann-like Domain"/>
    <property type="match status" value="1"/>
</dbReference>
<dbReference type="InterPro" id="IPR036721">
    <property type="entry name" value="RCK_C_sf"/>
</dbReference>
<dbReference type="Pfam" id="PF02254">
    <property type="entry name" value="TrkA_N"/>
    <property type="match status" value="1"/>
</dbReference>
<dbReference type="InterPro" id="IPR006037">
    <property type="entry name" value="RCK_C"/>
</dbReference>
<dbReference type="Gene3D" id="3.40.50.12370">
    <property type="match status" value="1"/>
</dbReference>
<evidence type="ECO:0000256" key="2">
    <source>
        <dbReference type="ARBA" id="ARBA00023065"/>
    </source>
</evidence>
<dbReference type="InterPro" id="IPR050721">
    <property type="entry name" value="Trk_Ktr_HKT_K-transport"/>
</dbReference>
<feature type="domain" description="RCK N-terminal" evidence="3">
    <location>
        <begin position="1"/>
        <end position="128"/>
    </location>
</feature>
<dbReference type="PANTHER" id="PTHR43833:SF5">
    <property type="entry name" value="TRK SYSTEM POTASSIUM UPTAKE PROTEIN TRKA"/>
    <property type="match status" value="1"/>
</dbReference>